<sequence length="99" mass="10365">MGDDVQLGLLVQLKGVGRVDQLGPAQVGPAACPQDPAEAVGGGRQELEGEPERGGRGAEPGRRRARAGRRAVLRRPLDPDDYGRLTGSLGAIDKALRDT</sequence>
<reference evidence="2 3" key="2">
    <citation type="journal article" date="2024" name="Microb. Biotechnol.">
        <title>The involvement of multiple ABC transporters in daunorubicin efflux in Streptomyces coeruleorubidus.</title>
        <authorList>
            <person name="Dong J."/>
            <person name="Ning J."/>
            <person name="Tian Y."/>
            <person name="Li H."/>
            <person name="Chen H."/>
            <person name="Guan W."/>
        </authorList>
    </citation>
    <scope>NUCLEOTIDE SEQUENCE [LARGE SCALE GENOMIC DNA]</scope>
    <source>
        <strain evidence="2 3">CICC 11043</strain>
    </source>
</reference>
<name>A0ABZ0KN55_STRC4</name>
<gene>
    <name evidence="2" type="ORF">R5U08_36755</name>
</gene>
<reference evidence="2 3" key="1">
    <citation type="journal article" date="2021" name="J. Microbiol. Biotechnol.">
        <title>An Efficient Markerless Deletion System Suitable for the Industrial Strains of Streptomyces.</title>
        <authorList>
            <person name="Dong J."/>
            <person name="Wei J."/>
            <person name="Li H."/>
            <person name="Zhao S."/>
            <person name="Guan W."/>
        </authorList>
    </citation>
    <scope>NUCLEOTIDE SEQUENCE [LARGE SCALE GENOMIC DNA]</scope>
    <source>
        <strain evidence="2 3">CICC 11043</strain>
    </source>
</reference>
<feature type="compositionally biased region" description="Basic residues" evidence="1">
    <location>
        <begin position="63"/>
        <end position="73"/>
    </location>
</feature>
<dbReference type="EMBL" id="CP137524">
    <property type="protein sequence ID" value="WOT39363.1"/>
    <property type="molecule type" value="Genomic_DNA"/>
</dbReference>
<accession>A0ABZ0KN55</accession>
<feature type="compositionally biased region" description="Basic and acidic residues" evidence="1">
    <location>
        <begin position="45"/>
        <end position="62"/>
    </location>
</feature>
<organism evidence="2 3">
    <name type="scientific">Streptomyces coeruleorubidus</name>
    <dbReference type="NCBI Taxonomy" id="116188"/>
    <lineage>
        <taxon>Bacteria</taxon>
        <taxon>Bacillati</taxon>
        <taxon>Actinomycetota</taxon>
        <taxon>Actinomycetes</taxon>
        <taxon>Kitasatosporales</taxon>
        <taxon>Streptomycetaceae</taxon>
        <taxon>Streptomyces</taxon>
    </lineage>
</organism>
<dbReference type="RefSeq" id="WP_317927614.1">
    <property type="nucleotide sequence ID" value="NZ_CP137524.1"/>
</dbReference>
<evidence type="ECO:0000256" key="1">
    <source>
        <dbReference type="SAM" id="MobiDB-lite"/>
    </source>
</evidence>
<keyword evidence="3" id="KW-1185">Reference proteome</keyword>
<protein>
    <submittedName>
        <fullName evidence="2">Uncharacterized protein</fullName>
    </submittedName>
</protein>
<evidence type="ECO:0000313" key="3">
    <source>
        <dbReference type="Proteomes" id="UP001305002"/>
    </source>
</evidence>
<feature type="region of interest" description="Disordered" evidence="1">
    <location>
        <begin position="27"/>
        <end position="87"/>
    </location>
</feature>
<evidence type="ECO:0000313" key="2">
    <source>
        <dbReference type="EMBL" id="WOT39363.1"/>
    </source>
</evidence>
<proteinExistence type="predicted"/>
<dbReference type="Proteomes" id="UP001305002">
    <property type="component" value="Chromosome"/>
</dbReference>